<evidence type="ECO:0000313" key="2">
    <source>
        <dbReference type="EMBL" id="KAH3862024.1"/>
    </source>
</evidence>
<keyword evidence="3" id="KW-1185">Reference proteome</keyword>
<organism evidence="2 3">
    <name type="scientific">Dreissena polymorpha</name>
    <name type="common">Zebra mussel</name>
    <name type="synonym">Mytilus polymorpha</name>
    <dbReference type="NCBI Taxonomy" id="45954"/>
    <lineage>
        <taxon>Eukaryota</taxon>
        <taxon>Metazoa</taxon>
        <taxon>Spiralia</taxon>
        <taxon>Lophotrochozoa</taxon>
        <taxon>Mollusca</taxon>
        <taxon>Bivalvia</taxon>
        <taxon>Autobranchia</taxon>
        <taxon>Heteroconchia</taxon>
        <taxon>Euheterodonta</taxon>
        <taxon>Imparidentia</taxon>
        <taxon>Neoheterodontei</taxon>
        <taxon>Myida</taxon>
        <taxon>Dreissenoidea</taxon>
        <taxon>Dreissenidae</taxon>
        <taxon>Dreissena</taxon>
    </lineage>
</organism>
<comment type="caution">
    <text evidence="2">The sequence shown here is derived from an EMBL/GenBank/DDBJ whole genome shotgun (WGS) entry which is preliminary data.</text>
</comment>
<evidence type="ECO:0000313" key="3">
    <source>
        <dbReference type="Proteomes" id="UP000828390"/>
    </source>
</evidence>
<feature type="compositionally biased region" description="Polar residues" evidence="1">
    <location>
        <begin position="1"/>
        <end position="10"/>
    </location>
</feature>
<proteinExistence type="predicted"/>
<name>A0A9D4LQE7_DREPO</name>
<feature type="region of interest" description="Disordered" evidence="1">
    <location>
        <begin position="1"/>
        <end position="28"/>
    </location>
</feature>
<dbReference type="EMBL" id="JAIWYP010000002">
    <property type="protein sequence ID" value="KAH3862024.1"/>
    <property type="molecule type" value="Genomic_DNA"/>
</dbReference>
<accession>A0A9D4LQE7</accession>
<dbReference type="AlphaFoldDB" id="A0A9D4LQE7"/>
<reference evidence="2" key="1">
    <citation type="journal article" date="2019" name="bioRxiv">
        <title>The Genome of the Zebra Mussel, Dreissena polymorpha: A Resource for Invasive Species Research.</title>
        <authorList>
            <person name="McCartney M.A."/>
            <person name="Auch B."/>
            <person name="Kono T."/>
            <person name="Mallez S."/>
            <person name="Zhang Y."/>
            <person name="Obille A."/>
            <person name="Becker A."/>
            <person name="Abrahante J.E."/>
            <person name="Garbe J."/>
            <person name="Badalamenti J.P."/>
            <person name="Herman A."/>
            <person name="Mangelson H."/>
            <person name="Liachko I."/>
            <person name="Sullivan S."/>
            <person name="Sone E.D."/>
            <person name="Koren S."/>
            <person name="Silverstein K.A.T."/>
            <person name="Beckman K.B."/>
            <person name="Gohl D.M."/>
        </authorList>
    </citation>
    <scope>NUCLEOTIDE SEQUENCE</scope>
    <source>
        <strain evidence="2">Duluth1</strain>
        <tissue evidence="2">Whole animal</tissue>
    </source>
</reference>
<sequence>MKLGGSNRQMRSVPRTLHPNRVDSRPLQYAPVPIRNILSVRSTDQRIPATTRALESLQVTKPLDSTNFHTFLTTYMRSKEKVSPVEPPKLPRHTDRKFALKN</sequence>
<dbReference type="Proteomes" id="UP000828390">
    <property type="component" value="Unassembled WGS sequence"/>
</dbReference>
<evidence type="ECO:0000256" key="1">
    <source>
        <dbReference type="SAM" id="MobiDB-lite"/>
    </source>
</evidence>
<feature type="region of interest" description="Disordered" evidence="1">
    <location>
        <begin position="79"/>
        <end position="102"/>
    </location>
</feature>
<gene>
    <name evidence="2" type="ORF">DPMN_024980</name>
</gene>
<protein>
    <submittedName>
        <fullName evidence="2">Uncharacterized protein</fullName>
    </submittedName>
</protein>
<reference evidence="2" key="2">
    <citation type="submission" date="2020-11" db="EMBL/GenBank/DDBJ databases">
        <authorList>
            <person name="McCartney M.A."/>
            <person name="Auch B."/>
            <person name="Kono T."/>
            <person name="Mallez S."/>
            <person name="Becker A."/>
            <person name="Gohl D.M."/>
            <person name="Silverstein K.A.T."/>
            <person name="Koren S."/>
            <person name="Bechman K.B."/>
            <person name="Herman A."/>
            <person name="Abrahante J.E."/>
            <person name="Garbe J."/>
        </authorList>
    </citation>
    <scope>NUCLEOTIDE SEQUENCE</scope>
    <source>
        <strain evidence="2">Duluth1</strain>
        <tissue evidence="2">Whole animal</tissue>
    </source>
</reference>
<feature type="compositionally biased region" description="Basic and acidic residues" evidence="1">
    <location>
        <begin position="92"/>
        <end position="102"/>
    </location>
</feature>